<dbReference type="Pfam" id="PF03572">
    <property type="entry name" value="Peptidase_S41"/>
    <property type="match status" value="1"/>
</dbReference>
<dbReference type="OrthoDB" id="3177522at2"/>
<evidence type="ECO:0000259" key="1">
    <source>
        <dbReference type="Pfam" id="PF03572"/>
    </source>
</evidence>
<dbReference type="Gene3D" id="3.90.226.10">
    <property type="entry name" value="2-enoyl-CoA Hydratase, Chain A, domain 1"/>
    <property type="match status" value="1"/>
</dbReference>
<gene>
    <name evidence="2" type="ORF">SAMN05216192_10680</name>
</gene>
<name>A0A1G8L9R1_9BACL</name>
<accession>A0A1G8L9R1</accession>
<organism evidence="2 3">
    <name type="scientific">Paenibacillus typhae</name>
    <dbReference type="NCBI Taxonomy" id="1174501"/>
    <lineage>
        <taxon>Bacteria</taxon>
        <taxon>Bacillati</taxon>
        <taxon>Bacillota</taxon>
        <taxon>Bacilli</taxon>
        <taxon>Bacillales</taxon>
        <taxon>Paenibacillaceae</taxon>
        <taxon>Paenibacillus</taxon>
    </lineage>
</organism>
<dbReference type="SUPFAM" id="SSF52096">
    <property type="entry name" value="ClpP/crotonase"/>
    <property type="match status" value="1"/>
</dbReference>
<keyword evidence="3" id="KW-1185">Reference proteome</keyword>
<reference evidence="3" key="1">
    <citation type="submission" date="2016-10" db="EMBL/GenBank/DDBJ databases">
        <authorList>
            <person name="Varghese N."/>
            <person name="Submissions S."/>
        </authorList>
    </citation>
    <scope>NUCLEOTIDE SEQUENCE [LARGE SCALE GENOMIC DNA]</scope>
    <source>
        <strain evidence="3">CGMCC 1.11012</strain>
    </source>
</reference>
<sequence length="188" mass="20650">MAADLRSNGGGDSSVIEEFLSCTDVESYYTYGAIVRYSPQVKAAYDADQDDGVVRSPRQLIKNVRKTDSPYMGKLYLLTSPQTFSSADMFAVTVQDNGLGRIIGEATGNQPSSYGDILTFQLPASGIHFQVSFKKFIRSAPERDPADSLHPDIEAYITANEIIERQDAQLKKLREVVRAGPKMNSSGK</sequence>
<dbReference type="STRING" id="1174501.SAMN05216192_10680"/>
<evidence type="ECO:0000313" key="2">
    <source>
        <dbReference type="EMBL" id="SDI52356.1"/>
    </source>
</evidence>
<evidence type="ECO:0000313" key="3">
    <source>
        <dbReference type="Proteomes" id="UP000199050"/>
    </source>
</evidence>
<dbReference type="EMBL" id="FNDX01000006">
    <property type="protein sequence ID" value="SDI52356.1"/>
    <property type="molecule type" value="Genomic_DNA"/>
</dbReference>
<proteinExistence type="predicted"/>
<feature type="domain" description="Tail specific protease" evidence="1">
    <location>
        <begin position="4"/>
        <end position="113"/>
    </location>
</feature>
<dbReference type="GO" id="GO:0008236">
    <property type="term" value="F:serine-type peptidase activity"/>
    <property type="evidence" value="ECO:0007669"/>
    <property type="project" value="InterPro"/>
</dbReference>
<dbReference type="Proteomes" id="UP000199050">
    <property type="component" value="Unassembled WGS sequence"/>
</dbReference>
<dbReference type="InterPro" id="IPR005151">
    <property type="entry name" value="Tail-specific_protease"/>
</dbReference>
<dbReference type="GO" id="GO:0006508">
    <property type="term" value="P:proteolysis"/>
    <property type="evidence" value="ECO:0007669"/>
    <property type="project" value="InterPro"/>
</dbReference>
<dbReference type="AlphaFoldDB" id="A0A1G8L9R1"/>
<dbReference type="InterPro" id="IPR029045">
    <property type="entry name" value="ClpP/crotonase-like_dom_sf"/>
</dbReference>
<protein>
    <submittedName>
        <fullName evidence="2">Peptidase family S41</fullName>
    </submittedName>
</protein>